<organism evidence="3 4">
    <name type="scientific">Desulfocurvibacter africanus subsp. africanus str. Walvis Bay</name>
    <dbReference type="NCBI Taxonomy" id="690850"/>
    <lineage>
        <taxon>Bacteria</taxon>
        <taxon>Pseudomonadati</taxon>
        <taxon>Thermodesulfobacteriota</taxon>
        <taxon>Desulfovibrionia</taxon>
        <taxon>Desulfovibrionales</taxon>
        <taxon>Desulfovibrionaceae</taxon>
        <taxon>Desulfocurvibacter</taxon>
    </lineage>
</organism>
<sequence precursor="true">MRTLFLLLIRLYQLAVSPLLPACCRFTPTCSAYAAEAITRFGALRGGLLTLWRILRCHPFAAGGFDPVPETFAGCRPCSGPREHTTDP</sequence>
<proteinExistence type="inferred from homology"/>
<dbReference type="AlphaFoldDB" id="F3YZQ1"/>
<name>F3YZQ1_DESAF</name>
<comment type="function">
    <text evidence="1">Could be involved in insertion of integral membrane proteins into the membrane.</text>
</comment>
<dbReference type="Pfam" id="PF01809">
    <property type="entry name" value="YidD"/>
    <property type="match status" value="1"/>
</dbReference>
<feature type="signal peptide" evidence="2">
    <location>
        <begin position="1"/>
        <end position="22"/>
    </location>
</feature>
<gene>
    <name evidence="3" type="ORF">Desaf_1412</name>
</gene>
<evidence type="ECO:0000256" key="2">
    <source>
        <dbReference type="SAM" id="SignalP"/>
    </source>
</evidence>
<dbReference type="STRING" id="690850.Desaf_1412"/>
<evidence type="ECO:0000313" key="3">
    <source>
        <dbReference type="EMBL" id="EGJ49750.1"/>
    </source>
</evidence>
<keyword evidence="1" id="KW-0472">Membrane</keyword>
<evidence type="ECO:0000313" key="4">
    <source>
        <dbReference type="Proteomes" id="UP000007844"/>
    </source>
</evidence>
<dbReference type="RefSeq" id="WP_014259539.1">
    <property type="nucleotide sequence ID" value="NC_016629.1"/>
</dbReference>
<keyword evidence="4" id="KW-1185">Reference proteome</keyword>
<dbReference type="Proteomes" id="UP000007844">
    <property type="component" value="Chromosome"/>
</dbReference>
<reference evidence="3 4" key="1">
    <citation type="journal article" date="2011" name="J. Bacteriol.">
        <title>Genome sequence of the mercury-methylating and pleomorphic Desulfovibrio africanus Strain Walvis Bay.</title>
        <authorList>
            <person name="Brown S.D."/>
            <person name="Wall J.D."/>
            <person name="Kucken A.M."/>
            <person name="Gilmour C.C."/>
            <person name="Podar M."/>
            <person name="Brandt C.C."/>
            <person name="Teshima H."/>
            <person name="Detter J.C."/>
            <person name="Han C.S."/>
            <person name="Land M.L."/>
            <person name="Lucas S."/>
            <person name="Han J."/>
            <person name="Pennacchio L."/>
            <person name="Nolan M."/>
            <person name="Pitluck S."/>
            <person name="Woyke T."/>
            <person name="Goodwin L."/>
            <person name="Palumbo A.V."/>
            <person name="Elias D.A."/>
        </authorList>
    </citation>
    <scope>NUCLEOTIDE SEQUENCE [LARGE SCALE GENOMIC DNA]</scope>
    <source>
        <strain evidence="3 4">Walvis Bay</strain>
    </source>
</reference>
<keyword evidence="1" id="KW-1003">Cell membrane</keyword>
<dbReference type="PANTHER" id="PTHR33383:SF1">
    <property type="entry name" value="MEMBRANE PROTEIN INSERTION EFFICIENCY FACTOR-RELATED"/>
    <property type="match status" value="1"/>
</dbReference>
<dbReference type="EMBL" id="CP003221">
    <property type="protein sequence ID" value="EGJ49750.1"/>
    <property type="molecule type" value="Genomic_DNA"/>
</dbReference>
<dbReference type="SMART" id="SM01234">
    <property type="entry name" value="Haemolytic"/>
    <property type="match status" value="1"/>
</dbReference>
<dbReference type="eggNOG" id="COG0759">
    <property type="taxonomic scope" value="Bacteria"/>
</dbReference>
<protein>
    <recommendedName>
        <fullName evidence="1">Putative membrane protein insertion efficiency factor</fullName>
    </recommendedName>
</protein>
<accession>F3YZQ1</accession>
<dbReference type="HOGENOM" id="CLU_144811_2_2_7"/>
<keyword evidence="2" id="KW-0732">Signal</keyword>
<dbReference type="PANTHER" id="PTHR33383">
    <property type="entry name" value="MEMBRANE PROTEIN INSERTION EFFICIENCY FACTOR-RELATED"/>
    <property type="match status" value="1"/>
</dbReference>
<dbReference type="KEGG" id="daf:Desaf_1412"/>
<comment type="similarity">
    <text evidence="1">Belongs to the UPF0161 family.</text>
</comment>
<dbReference type="HAMAP" id="MF_00386">
    <property type="entry name" value="UPF0161_YidD"/>
    <property type="match status" value="1"/>
</dbReference>
<dbReference type="NCBIfam" id="TIGR00278">
    <property type="entry name" value="membrane protein insertion efficiency factor YidD"/>
    <property type="match status" value="1"/>
</dbReference>
<dbReference type="InterPro" id="IPR002696">
    <property type="entry name" value="Membr_insert_effic_factor_YidD"/>
</dbReference>
<comment type="subcellular location">
    <subcellularLocation>
        <location evidence="1">Cell membrane</location>
        <topology evidence="1">Peripheral membrane protein</topology>
        <orientation evidence="1">Cytoplasmic side</orientation>
    </subcellularLocation>
</comment>
<feature type="chain" id="PRO_5003304629" description="Putative membrane protein insertion efficiency factor" evidence="2">
    <location>
        <begin position="23"/>
        <end position="88"/>
    </location>
</feature>
<dbReference type="GO" id="GO:0005886">
    <property type="term" value="C:plasma membrane"/>
    <property type="evidence" value="ECO:0007669"/>
    <property type="project" value="UniProtKB-SubCell"/>
</dbReference>
<evidence type="ECO:0000256" key="1">
    <source>
        <dbReference type="HAMAP-Rule" id="MF_00386"/>
    </source>
</evidence>